<dbReference type="Proteomes" id="UP001143981">
    <property type="component" value="Unassembled WGS sequence"/>
</dbReference>
<dbReference type="InterPro" id="IPR048627">
    <property type="entry name" value="Sec10_HB"/>
</dbReference>
<dbReference type="GO" id="GO:0006893">
    <property type="term" value="P:Golgi to plasma membrane transport"/>
    <property type="evidence" value="ECO:0007669"/>
    <property type="project" value="TreeGrafter"/>
</dbReference>
<accession>A0A9W7Y6D2</accession>
<dbReference type="InterPro" id="IPR009976">
    <property type="entry name" value="Sec10-like"/>
</dbReference>
<dbReference type="PROSITE" id="PS50181">
    <property type="entry name" value="FBOX"/>
    <property type="match status" value="1"/>
</dbReference>
<reference evidence="3" key="1">
    <citation type="submission" date="2022-07" db="EMBL/GenBank/DDBJ databases">
        <title>Phylogenomic reconstructions and comparative analyses of Kickxellomycotina fungi.</title>
        <authorList>
            <person name="Reynolds N.K."/>
            <person name="Stajich J.E."/>
            <person name="Barry K."/>
            <person name="Grigoriev I.V."/>
            <person name="Crous P."/>
            <person name="Smith M.E."/>
        </authorList>
    </citation>
    <scope>NUCLEOTIDE SEQUENCE</scope>
    <source>
        <strain evidence="3">BCRC 34381</strain>
    </source>
</reference>
<dbReference type="GO" id="GO:0000145">
    <property type="term" value="C:exocyst"/>
    <property type="evidence" value="ECO:0007669"/>
    <property type="project" value="TreeGrafter"/>
</dbReference>
<evidence type="ECO:0000313" key="3">
    <source>
        <dbReference type="EMBL" id="KAJ1729369.1"/>
    </source>
</evidence>
<dbReference type="InterPro" id="IPR001810">
    <property type="entry name" value="F-box_dom"/>
</dbReference>
<evidence type="ECO:0000259" key="2">
    <source>
        <dbReference type="PROSITE" id="PS50181"/>
    </source>
</evidence>
<organism evidence="3 4">
    <name type="scientific">Coemansia biformis</name>
    <dbReference type="NCBI Taxonomy" id="1286918"/>
    <lineage>
        <taxon>Eukaryota</taxon>
        <taxon>Fungi</taxon>
        <taxon>Fungi incertae sedis</taxon>
        <taxon>Zoopagomycota</taxon>
        <taxon>Kickxellomycotina</taxon>
        <taxon>Kickxellomycetes</taxon>
        <taxon>Kickxellales</taxon>
        <taxon>Kickxellaceae</taxon>
        <taxon>Coemansia</taxon>
    </lineage>
</organism>
<sequence length="930" mass="102748">MANPGGYRPSATWLSVPNPRGLLDRTAKFVLNATHGSRTLLPTSDLAAAPGDTQVGGLEDAAAAAAWWDDRDGLMGRRPGRRRAAAGGDDGDDDDGETWERHRVERIVPECDVLQGMWNEWSVVAVGEVKDTVRVERFLNADAPPGRRPRVGFIGLPARVIVRVLGYLAVGELVAVVNSCRVVRRIVHRREPGVGGVGGEAYTPLGLQLWRTLLARMGWRIFEERIPGKEPRLRVKAPPSSAELLRRISDVEDEEELAALVAADPDLVFKALYDDLSHDFCAMRTAVCAMPPVVTSGDTCLVAERLDQLLWFGRARLCRNSDAANRRLVAAADHFEHLYSRRFAAALASGDTDAMRAAAQVLARLCEGRGCIATLAEAHPLFRGDSIDERCVRLLKEAEDARDADTFAEFLGGLQRLVVEHTRVVELALPPGWMRASAVFCFVDRVFAVGGVGRTAVQRACGQAQGGDEAYLSTVAGVAGQLLAAVDEWTRLAAVPQTHGRRCVFAALAGVVAEYAEREQRAIESRYGAEVEQWAVKEGAALHTAPEQREPRRVNFELQYQQMEEYKARVLSVLDAKLGTGAAGDARRTVVGDLMMAPVGIDLCLNMLLANRDAVARLAVFATAPPDVRLRALARDAIESVFCALLKSTGNHIRPAFARTVAELKELEHAADEWQRMAPSGDSAQRFAGVWQRFFEVVQLSDLVVQLVEVYHKRELTGFIDEHDFLNAANQERKAFERSIDDSVAVGMDSVIEVILRQTQHILESNQQAADYHPDTSTSLMLHPTIACTSAVQFLGECSAALRSMSTHRQVRDVVMAEIAHRLFAVLLEHIKTFRITEPGGFQLIADLNLYYDWASSNVDPEALRFFAALKDLANCFILAPRDLRAFLHNHYSRRTFDGVMRSEEVYDVVACRADYREIRTQVEGHCEFM</sequence>
<dbReference type="PANTHER" id="PTHR12100">
    <property type="entry name" value="SEC10"/>
    <property type="match status" value="1"/>
</dbReference>
<name>A0A9W7Y6D2_9FUNG</name>
<dbReference type="AlphaFoldDB" id="A0A9W7Y6D2"/>
<proteinExistence type="predicted"/>
<dbReference type="GO" id="GO:0006887">
    <property type="term" value="P:exocytosis"/>
    <property type="evidence" value="ECO:0007669"/>
    <property type="project" value="TreeGrafter"/>
</dbReference>
<protein>
    <submittedName>
        <fullName evidence="3">F-box protein: endocytic membrane traffic, recycling ReCYcling 1</fullName>
    </submittedName>
</protein>
<feature type="region of interest" description="Disordered" evidence="1">
    <location>
        <begin position="78"/>
        <end position="98"/>
    </location>
</feature>
<comment type="caution">
    <text evidence="3">The sequence shown here is derived from an EMBL/GenBank/DDBJ whole genome shotgun (WGS) entry which is preliminary data.</text>
</comment>
<gene>
    <name evidence="3" type="primary">RCY1</name>
    <name evidence="3" type="ORF">LPJ61_003558</name>
</gene>
<evidence type="ECO:0000256" key="1">
    <source>
        <dbReference type="SAM" id="MobiDB-lite"/>
    </source>
</evidence>
<dbReference type="Pfam" id="PF07393">
    <property type="entry name" value="Sec10_HB"/>
    <property type="match status" value="1"/>
</dbReference>
<evidence type="ECO:0000313" key="4">
    <source>
        <dbReference type="Proteomes" id="UP001143981"/>
    </source>
</evidence>
<dbReference type="OrthoDB" id="5554140at2759"/>
<dbReference type="PANTHER" id="PTHR12100:SF1">
    <property type="entry name" value="RECYCLIN-1"/>
    <property type="match status" value="1"/>
</dbReference>
<feature type="domain" description="F-box" evidence="2">
    <location>
        <begin position="150"/>
        <end position="205"/>
    </location>
</feature>
<dbReference type="EMBL" id="JANBOI010000626">
    <property type="protein sequence ID" value="KAJ1729369.1"/>
    <property type="molecule type" value="Genomic_DNA"/>
</dbReference>
<keyword evidence="4" id="KW-1185">Reference proteome</keyword>